<dbReference type="RefSeq" id="WP_079685153.1">
    <property type="nucleotide sequence ID" value="NZ_FUZU01000001.1"/>
</dbReference>
<organism evidence="2 3">
    <name type="scientific">Ohtaekwangia koreensis</name>
    <dbReference type="NCBI Taxonomy" id="688867"/>
    <lineage>
        <taxon>Bacteria</taxon>
        <taxon>Pseudomonadati</taxon>
        <taxon>Bacteroidota</taxon>
        <taxon>Cytophagia</taxon>
        <taxon>Cytophagales</taxon>
        <taxon>Fulvivirgaceae</taxon>
        <taxon>Ohtaekwangia</taxon>
    </lineage>
</organism>
<dbReference type="Gene3D" id="3.90.1580.10">
    <property type="entry name" value="paralog of FGE (formylglycine-generating enzyme)"/>
    <property type="match status" value="1"/>
</dbReference>
<dbReference type="AlphaFoldDB" id="A0A1T5IYA6"/>
<dbReference type="PROSITE" id="PS51257">
    <property type="entry name" value="PROKAR_LIPOPROTEIN"/>
    <property type="match status" value="1"/>
</dbReference>
<dbReference type="STRING" id="688867.SAMN05660236_0535"/>
<dbReference type="InterPro" id="IPR016187">
    <property type="entry name" value="CTDL_fold"/>
</dbReference>
<dbReference type="InterPro" id="IPR042095">
    <property type="entry name" value="SUMF_sf"/>
</dbReference>
<sequence length="346" mass="39348">MRATLLFLILPFLISCTTDKSKSSEDASANSSSEEKPEGMVWIPGGEFIMGSDELDTYEHERPAHRVKVKGFWMDETEVTNELFKIFTEATHYITTAERKPVWEELRKQLPPDTPKPPDSVLMPGSLVFHAPTQPVMSNDYTLWWEWKTGVDWKHPEGPQSNLDGKWNHPVVHVSYEDALAYATWAGKRLPTEAEWEFASRGGKEQQRYSWGNDVNPQGKFMANTFQGSFPANNLKEDGFEGSAPVKTFPANEYGLYDMIGNVWEWTSDWYDANYFETLARNALTENPKGPEKSFDPNEPYAHKRVTKGGSFLCANNYCLNYRPSARQGTAFDSGLSHIGFRCVKD</sequence>
<dbReference type="Proteomes" id="UP000190961">
    <property type="component" value="Unassembled WGS sequence"/>
</dbReference>
<keyword evidence="3" id="KW-1185">Reference proteome</keyword>
<protein>
    <submittedName>
        <fullName evidence="2">Formylglycine-generating enzyme, required for sulfatase activity, contains SUMF1/FGE domain</fullName>
    </submittedName>
</protein>
<dbReference type="SUPFAM" id="SSF56436">
    <property type="entry name" value="C-type lectin-like"/>
    <property type="match status" value="1"/>
</dbReference>
<dbReference type="Pfam" id="PF03781">
    <property type="entry name" value="FGE-sulfatase"/>
    <property type="match status" value="1"/>
</dbReference>
<evidence type="ECO:0000313" key="3">
    <source>
        <dbReference type="Proteomes" id="UP000190961"/>
    </source>
</evidence>
<dbReference type="PANTHER" id="PTHR23150:SF19">
    <property type="entry name" value="FORMYLGLYCINE-GENERATING ENZYME"/>
    <property type="match status" value="1"/>
</dbReference>
<feature type="domain" description="Sulfatase-modifying factor enzyme-like" evidence="1">
    <location>
        <begin position="38"/>
        <end position="345"/>
    </location>
</feature>
<dbReference type="PANTHER" id="PTHR23150">
    <property type="entry name" value="SULFATASE MODIFYING FACTOR 1, 2"/>
    <property type="match status" value="1"/>
</dbReference>
<name>A0A1T5IYA6_9BACT</name>
<evidence type="ECO:0000313" key="2">
    <source>
        <dbReference type="EMBL" id="SKC44091.1"/>
    </source>
</evidence>
<evidence type="ECO:0000259" key="1">
    <source>
        <dbReference type="Pfam" id="PF03781"/>
    </source>
</evidence>
<dbReference type="InterPro" id="IPR005532">
    <property type="entry name" value="SUMF_dom"/>
</dbReference>
<dbReference type="OrthoDB" id="1491336at2"/>
<accession>A0A1T5IYA6</accession>
<gene>
    <name evidence="2" type="ORF">SAMN05660236_0535</name>
</gene>
<dbReference type="EMBL" id="FUZU01000001">
    <property type="protein sequence ID" value="SKC44091.1"/>
    <property type="molecule type" value="Genomic_DNA"/>
</dbReference>
<dbReference type="GO" id="GO:0120147">
    <property type="term" value="F:formylglycine-generating oxidase activity"/>
    <property type="evidence" value="ECO:0007669"/>
    <property type="project" value="TreeGrafter"/>
</dbReference>
<proteinExistence type="predicted"/>
<dbReference type="InterPro" id="IPR051043">
    <property type="entry name" value="Sulfatase_Mod_Factor_Kinase"/>
</dbReference>
<reference evidence="2 3" key="1">
    <citation type="submission" date="2017-02" db="EMBL/GenBank/DDBJ databases">
        <authorList>
            <person name="Peterson S.W."/>
        </authorList>
    </citation>
    <scope>NUCLEOTIDE SEQUENCE [LARGE SCALE GENOMIC DNA]</scope>
    <source>
        <strain evidence="2 3">DSM 25262</strain>
    </source>
</reference>